<dbReference type="InterPro" id="IPR005302">
    <property type="entry name" value="MoCF_Sase_C"/>
</dbReference>
<dbReference type="GO" id="GO:0030151">
    <property type="term" value="F:molybdenum ion binding"/>
    <property type="evidence" value="ECO:0007669"/>
    <property type="project" value="InterPro"/>
</dbReference>
<protein>
    <submittedName>
        <fullName evidence="2">MOSC domain-containing protein YiiM</fullName>
    </submittedName>
</protein>
<accession>A0A1H2K2F4</accession>
<dbReference type="InterPro" id="IPR052353">
    <property type="entry name" value="Benzoxazolinone_Detox_Enz"/>
</dbReference>
<evidence type="ECO:0000313" key="3">
    <source>
        <dbReference type="Proteomes" id="UP000183180"/>
    </source>
</evidence>
<organism evidence="2 3">
    <name type="scientific">Gordonia westfalica</name>
    <dbReference type="NCBI Taxonomy" id="158898"/>
    <lineage>
        <taxon>Bacteria</taxon>
        <taxon>Bacillati</taxon>
        <taxon>Actinomycetota</taxon>
        <taxon>Actinomycetes</taxon>
        <taxon>Mycobacteriales</taxon>
        <taxon>Gordoniaceae</taxon>
        <taxon>Gordonia</taxon>
    </lineage>
</organism>
<dbReference type="Proteomes" id="UP000183180">
    <property type="component" value="Unassembled WGS sequence"/>
</dbReference>
<dbReference type="InterPro" id="IPR011037">
    <property type="entry name" value="Pyrv_Knase-like_insert_dom_sf"/>
</dbReference>
<dbReference type="Pfam" id="PF03473">
    <property type="entry name" value="MOSC"/>
    <property type="match status" value="1"/>
</dbReference>
<reference evidence="2 3" key="1">
    <citation type="submission" date="2016-10" db="EMBL/GenBank/DDBJ databases">
        <authorList>
            <person name="de Groot N.N."/>
        </authorList>
    </citation>
    <scope>NUCLEOTIDE SEQUENCE [LARGE SCALE GENOMIC DNA]</scope>
    <source>
        <strain evidence="2 3">DSM 44215</strain>
    </source>
</reference>
<dbReference type="PANTHER" id="PTHR30212:SF2">
    <property type="entry name" value="PROTEIN YIIM"/>
    <property type="match status" value="1"/>
</dbReference>
<dbReference type="SUPFAM" id="SSF50800">
    <property type="entry name" value="PK beta-barrel domain-like"/>
    <property type="match status" value="1"/>
</dbReference>
<dbReference type="GO" id="GO:0030170">
    <property type="term" value="F:pyridoxal phosphate binding"/>
    <property type="evidence" value="ECO:0007669"/>
    <property type="project" value="InterPro"/>
</dbReference>
<evidence type="ECO:0000259" key="1">
    <source>
        <dbReference type="PROSITE" id="PS51340"/>
    </source>
</evidence>
<feature type="domain" description="MOSC" evidence="1">
    <location>
        <begin position="29"/>
        <end position="165"/>
    </location>
</feature>
<gene>
    <name evidence="2" type="ORF">SAMN04488548_1342781</name>
</gene>
<dbReference type="OrthoDB" id="9786134at2"/>
<sequence>MGTGTVLAVCAAGQDVVLDGIGPSAIDKRPLTGRAEVHELGLAADHVRDKKHHGGVDQAVYAYAEPDARRWAGELGRELPYGWFGENLRIDGIDVTDALVGERWQVGDDGLVLETTIPRVPCRTFAVWAGEPRWVKRFMDQADFGAYLRVLQPGTVAAGDSVTVVHRPDHGVRVRHLLAHGDPEAIRALLEHDDLPAKVRREAQRVVTRTDRSRGVARQGVAHKS</sequence>
<dbReference type="PROSITE" id="PS51340">
    <property type="entry name" value="MOSC"/>
    <property type="match status" value="1"/>
</dbReference>
<dbReference type="EMBL" id="FNLM01000034">
    <property type="protein sequence ID" value="SDU62904.1"/>
    <property type="molecule type" value="Genomic_DNA"/>
</dbReference>
<dbReference type="PANTHER" id="PTHR30212">
    <property type="entry name" value="PROTEIN YIIM"/>
    <property type="match status" value="1"/>
</dbReference>
<dbReference type="STRING" id="158898.SAMN04488548_1342781"/>
<evidence type="ECO:0000313" key="2">
    <source>
        <dbReference type="EMBL" id="SDU62904.1"/>
    </source>
</evidence>
<dbReference type="AlphaFoldDB" id="A0A1H2K2F4"/>
<dbReference type="RefSeq" id="WP_074851280.1">
    <property type="nucleotide sequence ID" value="NZ_FNLM01000034.1"/>
</dbReference>
<proteinExistence type="predicted"/>
<name>A0A1H2K2F4_9ACTN</name>
<dbReference type="Gene3D" id="2.40.33.20">
    <property type="entry name" value="PK beta-barrel domain-like"/>
    <property type="match status" value="1"/>
</dbReference>
<dbReference type="GO" id="GO:0003824">
    <property type="term" value="F:catalytic activity"/>
    <property type="evidence" value="ECO:0007669"/>
    <property type="project" value="InterPro"/>
</dbReference>